<feature type="domain" description="GH3 middle" evidence="1">
    <location>
        <begin position="341"/>
        <end position="412"/>
    </location>
</feature>
<comment type="caution">
    <text evidence="2">The sequence shown here is derived from an EMBL/GenBank/DDBJ whole genome shotgun (WGS) entry which is preliminary data.</text>
</comment>
<dbReference type="Proteomes" id="UP000520767">
    <property type="component" value="Unassembled WGS sequence"/>
</dbReference>
<keyword evidence="3" id="KW-1185">Reference proteome</keyword>
<evidence type="ECO:0000313" key="2">
    <source>
        <dbReference type="EMBL" id="MBB4908418.1"/>
    </source>
</evidence>
<reference evidence="2 3" key="1">
    <citation type="submission" date="2020-08" db="EMBL/GenBank/DDBJ databases">
        <title>Genomic Encyclopedia of Type Strains, Phase III (KMG-III): the genomes of soil and plant-associated and newly described type strains.</title>
        <authorList>
            <person name="Whitman W."/>
        </authorList>
    </citation>
    <scope>NUCLEOTIDE SEQUENCE [LARGE SCALE GENOMIC DNA]</scope>
    <source>
        <strain evidence="2 3">CECT 8960</strain>
    </source>
</reference>
<gene>
    <name evidence="2" type="ORF">FHR82_004671</name>
</gene>
<dbReference type="Pfam" id="PF23571">
    <property type="entry name" value="GH3_M"/>
    <property type="match status" value="1"/>
</dbReference>
<dbReference type="Pfam" id="PF03321">
    <property type="entry name" value="GH3"/>
    <property type="match status" value="1"/>
</dbReference>
<protein>
    <recommendedName>
        <fullName evidence="1">GH3 middle domain-containing protein</fullName>
    </recommendedName>
</protein>
<dbReference type="EMBL" id="JACHJQ010000005">
    <property type="protein sequence ID" value="MBB4908418.1"/>
    <property type="molecule type" value="Genomic_DNA"/>
</dbReference>
<name>A0A7W7Q7S8_9PSEU</name>
<proteinExistence type="predicted"/>
<accession>A0A7W7Q7S8</accession>
<sequence length="559" mass="60656">MSSDDERTRAYRERVFAERARLRTALRDCAGHQHAVLSELLAHNADTEFGREHGFGRVRTMDEFRKAVPVRDYAGLSPWIERTATGVPGVLTADEPVVYFTSSGSTGEHKKIPVTARFMRTTFFPFFYAAWAPLTEHFPGAGLETVLNLKHDPVPRVATTASGRPHLGASQVDFGTAFGEPLSAEPGSAAPWAELPAGVDAGDHLEKAYQRLRLAVAGDVRGVIGINPAAVAALPFQLREWWPRIVKEIHDGTPGIAPDPVRARELEHLAARVGQVLPAHVWPNLRSVFCWTSGLASLYLPRLREELGTGVSVLPAPVAASESPVAVTLDRHPCAGSPVVTAAVYEFVPADEDADKVTGDGATTLELPDLEVGQEYHVIVSHVGGLYRYALGDVVRVVDTDGGVPRLAYAGRGGLSNAHGERLREAHVVRALATALHAGGLEVRNATCRAGELARYEFACAPWRSWSYVEADKLAARLDAALVAESPGYRAARAAGRLAPLVVCCVDGEAFLREWHDRVRGGVRPAQAKDRVFWRDDDSWRRLIGAAPAWHGEDEHAQA</sequence>
<dbReference type="PANTHER" id="PTHR31901:SF9">
    <property type="entry name" value="GH3 DOMAIN-CONTAINING PROTEIN"/>
    <property type="match status" value="1"/>
</dbReference>
<dbReference type="GO" id="GO:0016881">
    <property type="term" value="F:acid-amino acid ligase activity"/>
    <property type="evidence" value="ECO:0007669"/>
    <property type="project" value="TreeGrafter"/>
</dbReference>
<dbReference type="GO" id="GO:0005737">
    <property type="term" value="C:cytoplasm"/>
    <property type="evidence" value="ECO:0007669"/>
    <property type="project" value="TreeGrafter"/>
</dbReference>
<dbReference type="InterPro" id="IPR055377">
    <property type="entry name" value="GH3_M"/>
</dbReference>
<dbReference type="InterPro" id="IPR004993">
    <property type="entry name" value="GH3"/>
</dbReference>
<dbReference type="PANTHER" id="PTHR31901">
    <property type="entry name" value="GH3 DOMAIN-CONTAINING PROTEIN"/>
    <property type="match status" value="1"/>
</dbReference>
<organism evidence="2 3">
    <name type="scientific">Actinophytocola algeriensis</name>
    <dbReference type="NCBI Taxonomy" id="1768010"/>
    <lineage>
        <taxon>Bacteria</taxon>
        <taxon>Bacillati</taxon>
        <taxon>Actinomycetota</taxon>
        <taxon>Actinomycetes</taxon>
        <taxon>Pseudonocardiales</taxon>
        <taxon>Pseudonocardiaceae</taxon>
    </lineage>
</organism>
<dbReference type="AlphaFoldDB" id="A0A7W7Q7S8"/>
<evidence type="ECO:0000313" key="3">
    <source>
        <dbReference type="Proteomes" id="UP000520767"/>
    </source>
</evidence>
<dbReference type="RefSeq" id="WP_184812579.1">
    <property type="nucleotide sequence ID" value="NZ_JACHJQ010000005.1"/>
</dbReference>
<evidence type="ECO:0000259" key="1">
    <source>
        <dbReference type="Pfam" id="PF23571"/>
    </source>
</evidence>